<comment type="cofactor">
    <cofactor evidence="1">
        <name>FAD</name>
        <dbReference type="ChEBI" id="CHEBI:57692"/>
    </cofactor>
</comment>
<proteinExistence type="predicted"/>
<evidence type="ECO:0000256" key="3">
    <source>
        <dbReference type="ARBA" id="ARBA00022827"/>
    </source>
</evidence>
<name>A0A2P1PSQ5_9GAMM</name>
<keyword evidence="2" id="KW-0285">Flavoprotein</keyword>
<dbReference type="EMBL" id="CP027860">
    <property type="protein sequence ID" value="AVP97879.1"/>
    <property type="molecule type" value="Genomic_DNA"/>
</dbReference>
<keyword evidence="4" id="KW-0560">Oxidoreductase</keyword>
<evidence type="ECO:0000313" key="7">
    <source>
        <dbReference type="Proteomes" id="UP000241074"/>
    </source>
</evidence>
<evidence type="ECO:0000256" key="4">
    <source>
        <dbReference type="ARBA" id="ARBA00023002"/>
    </source>
</evidence>
<dbReference type="GO" id="GO:0008115">
    <property type="term" value="F:sarcosine oxidase activity"/>
    <property type="evidence" value="ECO:0007669"/>
    <property type="project" value="TreeGrafter"/>
</dbReference>
<dbReference type="SUPFAM" id="SSF51905">
    <property type="entry name" value="FAD/NAD(P)-binding domain"/>
    <property type="match status" value="1"/>
</dbReference>
<dbReference type="PANTHER" id="PTHR10961">
    <property type="entry name" value="PEROXISOMAL SARCOSINE OXIDASE"/>
    <property type="match status" value="1"/>
</dbReference>
<evidence type="ECO:0000313" key="6">
    <source>
        <dbReference type="EMBL" id="AVP97879.1"/>
    </source>
</evidence>
<dbReference type="InterPro" id="IPR006076">
    <property type="entry name" value="FAD-dep_OxRdtase"/>
</dbReference>
<dbReference type="Gene3D" id="3.30.9.10">
    <property type="entry name" value="D-Amino Acid Oxidase, subunit A, domain 2"/>
    <property type="match status" value="1"/>
</dbReference>
<dbReference type="NCBIfam" id="NF008425">
    <property type="entry name" value="PRK11259.1"/>
    <property type="match status" value="1"/>
</dbReference>
<reference evidence="6 7" key="1">
    <citation type="submission" date="2018-03" db="EMBL/GenBank/DDBJ databases">
        <title>Ahniella affigens gen. nov., sp. nov., a gammaproteobacterium isolated from sandy soil near a stream.</title>
        <authorList>
            <person name="Ko Y."/>
            <person name="Kim J.-H."/>
        </authorList>
    </citation>
    <scope>NUCLEOTIDE SEQUENCE [LARGE SCALE GENOMIC DNA]</scope>
    <source>
        <strain evidence="6 7">D13</strain>
    </source>
</reference>
<keyword evidence="3" id="KW-0274">FAD</keyword>
<dbReference type="Pfam" id="PF01266">
    <property type="entry name" value="DAO"/>
    <property type="match status" value="1"/>
</dbReference>
<gene>
    <name evidence="6" type="ORF">C7S18_12025</name>
</gene>
<dbReference type="InterPro" id="IPR036188">
    <property type="entry name" value="FAD/NAD-bd_sf"/>
</dbReference>
<dbReference type="AlphaFoldDB" id="A0A2P1PSQ5"/>
<feature type="domain" description="FAD dependent oxidoreductase" evidence="5">
    <location>
        <begin position="6"/>
        <end position="372"/>
    </location>
</feature>
<evidence type="ECO:0000259" key="5">
    <source>
        <dbReference type="Pfam" id="PF01266"/>
    </source>
</evidence>
<dbReference type="RefSeq" id="WP_106891799.1">
    <property type="nucleotide sequence ID" value="NZ_CP027860.1"/>
</dbReference>
<dbReference type="OrthoDB" id="9806257at2"/>
<dbReference type="PANTHER" id="PTHR10961:SF7">
    <property type="entry name" value="FAD DEPENDENT OXIDOREDUCTASE DOMAIN-CONTAINING PROTEIN"/>
    <property type="match status" value="1"/>
</dbReference>
<protein>
    <submittedName>
        <fullName evidence="6">N-methyl-L-tryptophan oxidase</fullName>
    </submittedName>
</protein>
<accession>A0A2P1PSQ5</accession>
<organism evidence="6 7">
    <name type="scientific">Ahniella affigens</name>
    <dbReference type="NCBI Taxonomy" id="2021234"/>
    <lineage>
        <taxon>Bacteria</taxon>
        <taxon>Pseudomonadati</taxon>
        <taxon>Pseudomonadota</taxon>
        <taxon>Gammaproteobacteria</taxon>
        <taxon>Lysobacterales</taxon>
        <taxon>Rhodanobacteraceae</taxon>
        <taxon>Ahniella</taxon>
    </lineage>
</organism>
<dbReference type="Gene3D" id="3.50.50.60">
    <property type="entry name" value="FAD/NAD(P)-binding domain"/>
    <property type="match status" value="1"/>
</dbReference>
<reference evidence="6 7" key="2">
    <citation type="submission" date="2018-03" db="EMBL/GenBank/DDBJ databases">
        <authorList>
            <person name="Keele B.F."/>
        </authorList>
    </citation>
    <scope>NUCLEOTIDE SEQUENCE [LARGE SCALE GENOMIC DNA]</scope>
    <source>
        <strain evidence="6 7">D13</strain>
    </source>
</reference>
<dbReference type="SUPFAM" id="SSF54373">
    <property type="entry name" value="FAD-linked reductases, C-terminal domain"/>
    <property type="match status" value="1"/>
</dbReference>
<evidence type="ECO:0000256" key="1">
    <source>
        <dbReference type="ARBA" id="ARBA00001974"/>
    </source>
</evidence>
<dbReference type="Proteomes" id="UP000241074">
    <property type="component" value="Chromosome"/>
</dbReference>
<dbReference type="GO" id="GO:0050660">
    <property type="term" value="F:flavin adenine dinucleotide binding"/>
    <property type="evidence" value="ECO:0007669"/>
    <property type="project" value="InterPro"/>
</dbReference>
<dbReference type="KEGG" id="xba:C7S18_12025"/>
<sequence>MTATPDILVLGLGAMGAATLMHASGRGATVVGIDRFAPPHTHGSTHGESRITRLAIGEGPEYVPLVQRSHQLWRDLEQRREVSLYEACGGLILGCGEATPMHGQAHFFESTVNVAAAHGITHELLDATQIATRWPQFQLTGAEQGYFEPEAGYVRPEACIAAQLAEAKARGAMIHTGERLLSWSEDSRGLLIQTDRGSYRPGQVIVCLGAWLPKFVPPGFVPPGLVSAPALRVTRQVLYWFAADKPESYQANRFPIFIWNWGPKAGQGFYGFPDLGGGVKVATDGHQPCDPDAVPRVVSEAEVTHLYDTHVRSRLRGLGPACVRTATCLYTEAPDARFWIDRVGHNGPIIVSACSGHGFKHSAAIGESVARWALRGELPAVLQPFAYVPER</sequence>
<evidence type="ECO:0000256" key="2">
    <source>
        <dbReference type="ARBA" id="ARBA00022630"/>
    </source>
</evidence>
<dbReference type="InterPro" id="IPR045170">
    <property type="entry name" value="MTOX"/>
</dbReference>
<keyword evidence="7" id="KW-1185">Reference proteome</keyword>